<dbReference type="KEGG" id="tnl:113498333"/>
<feature type="region of interest" description="Disordered" evidence="1">
    <location>
        <begin position="1078"/>
        <end position="1105"/>
    </location>
</feature>
<reference evidence="4" key="1">
    <citation type="submission" date="2025-08" db="UniProtKB">
        <authorList>
            <consortium name="RefSeq"/>
        </authorList>
    </citation>
    <scope>IDENTIFICATION</scope>
</reference>
<accession>A0A7E5W0I2</accession>
<feature type="chain" id="PRO_5028843087" evidence="2">
    <location>
        <begin position="17"/>
        <end position="1490"/>
    </location>
</feature>
<dbReference type="GeneID" id="113498333"/>
<evidence type="ECO:0000256" key="2">
    <source>
        <dbReference type="SAM" id="SignalP"/>
    </source>
</evidence>
<feature type="region of interest" description="Disordered" evidence="1">
    <location>
        <begin position="473"/>
        <end position="504"/>
    </location>
</feature>
<keyword evidence="2" id="KW-0732">Signal</keyword>
<gene>
    <name evidence="4" type="primary">LOC113498333</name>
</gene>
<dbReference type="Proteomes" id="UP000322000">
    <property type="component" value="Chromosome 10"/>
</dbReference>
<dbReference type="RefSeq" id="XP_026734119.1">
    <property type="nucleotide sequence ID" value="XM_026878318.1"/>
</dbReference>
<feature type="region of interest" description="Disordered" evidence="1">
    <location>
        <begin position="542"/>
        <end position="565"/>
    </location>
</feature>
<organism evidence="3 4">
    <name type="scientific">Trichoplusia ni</name>
    <name type="common">Cabbage looper</name>
    <dbReference type="NCBI Taxonomy" id="7111"/>
    <lineage>
        <taxon>Eukaryota</taxon>
        <taxon>Metazoa</taxon>
        <taxon>Ecdysozoa</taxon>
        <taxon>Arthropoda</taxon>
        <taxon>Hexapoda</taxon>
        <taxon>Insecta</taxon>
        <taxon>Pterygota</taxon>
        <taxon>Neoptera</taxon>
        <taxon>Endopterygota</taxon>
        <taxon>Lepidoptera</taxon>
        <taxon>Glossata</taxon>
        <taxon>Ditrysia</taxon>
        <taxon>Noctuoidea</taxon>
        <taxon>Noctuidae</taxon>
        <taxon>Plusiinae</taxon>
        <taxon>Trichoplusia</taxon>
    </lineage>
</organism>
<evidence type="ECO:0000313" key="4">
    <source>
        <dbReference type="RefSeq" id="XP_026734119.1"/>
    </source>
</evidence>
<feature type="region of interest" description="Disordered" evidence="1">
    <location>
        <begin position="1036"/>
        <end position="1059"/>
    </location>
</feature>
<feature type="compositionally biased region" description="Basic and acidic residues" evidence="1">
    <location>
        <begin position="745"/>
        <end position="764"/>
    </location>
</feature>
<dbReference type="OrthoDB" id="7383028at2759"/>
<feature type="region of interest" description="Disordered" evidence="1">
    <location>
        <begin position="820"/>
        <end position="922"/>
    </location>
</feature>
<feature type="compositionally biased region" description="Polar residues" evidence="1">
    <location>
        <begin position="473"/>
        <end position="487"/>
    </location>
</feature>
<feature type="compositionally biased region" description="Basic and acidic residues" evidence="1">
    <location>
        <begin position="774"/>
        <end position="806"/>
    </location>
</feature>
<protein>
    <submittedName>
        <fullName evidence="4">Filaggrin-2-like isoform X1</fullName>
    </submittedName>
</protein>
<feature type="compositionally biased region" description="Basic and acidic residues" evidence="1">
    <location>
        <begin position="874"/>
        <end position="886"/>
    </location>
</feature>
<feature type="compositionally biased region" description="Polar residues" evidence="1">
    <location>
        <begin position="1036"/>
        <end position="1049"/>
    </location>
</feature>
<evidence type="ECO:0000256" key="1">
    <source>
        <dbReference type="SAM" id="MobiDB-lite"/>
    </source>
</evidence>
<proteinExistence type="predicted"/>
<evidence type="ECO:0000313" key="3">
    <source>
        <dbReference type="Proteomes" id="UP000322000"/>
    </source>
</evidence>
<feature type="signal peptide" evidence="2">
    <location>
        <begin position="1"/>
        <end position="16"/>
    </location>
</feature>
<keyword evidence="3" id="KW-1185">Reference proteome</keyword>
<name>A0A7E5W0I2_TRINI</name>
<feature type="compositionally biased region" description="Basic and acidic residues" evidence="1">
    <location>
        <begin position="826"/>
        <end position="867"/>
    </location>
</feature>
<dbReference type="InParanoid" id="A0A7E5W0I2"/>
<sequence length="1490" mass="168206">MRQFIVLAAVTALAVAKPELYKEKEDFQFSRSSTDEGSKSGYYGAQRGNMGGNYERAHNMDSLAQNQMSGLVRQVEGELGDGAKMRTGSVYTAANSRGTFGSRHFDLSNLQGRNFQEGATYDSAHSNSGLSSSAYNNAAYNSHSQSSQFGGYQAAEHSGLSLHSDSLQPLDNTQAQYDYGRHSTHRQGAAYAGYGSSDLNSADYGSNVQTRLISATPVRIIVRPGTKVAIPVSAQTYDVAQGSLINQNSLNSDAEVLATDNQRTVYRPSNAKHYEASYNYRKQWEKHETIPATVSVPTSTDNPFPRNSELYEDTQARASHDRYEASRLDSQRLHSSNLYAGYNGVKSASHLSNANFNTQQHRASADANSNAYTVSGYNAGSQGAASESDLYGSLQRNQYNGGALYHGSALDSSSLRQAARQNVASAADLNSQVESLSSKPKSYQSSYSYHKSWERQGDPYVIKPASAGIYDSQSSQRLTSATQNQGYAASGSHYRHSHQSDADCDENGHIRVARSYRTNPSHDTQQQSQNLEDFGQQTEDLAQQSVADWDQQQSQHTWDQGENLNQQSQNKWDRIEDLGQQTQHTWDKYGNFDQQSQNTFDKIENLDQQTQNLGQQVEDAETETGKKLFDFGQESQQVWDFNNAGQQEQDKVSEQTGDFQKPNIPETPFFPQESQTNDDEQSSHHVWNAFGSYPIGRPSFPHHHEHHHHYYYNGDNLNSNSTSESEHNHDSWNPSYEPQYYGSWRDSHEGHDHSSWRNSDEAHNHSGQHGSWGHSHEGHDHGSWNHSHEGHDHGSWNHSHEGHDHGSWNHSHEAYYHRGQHGSWNHSHEGHDHGSWNHSHEGHDHGSWNHSHEGHDHGSWHSHEAYYHRGQHGSWDHSHEGHDHGHAHGSWGDSHEADEHGSWSNSHHTHNHGEHSNTQGHPIQSNVYVHKQTYNNQNEGQRLDYSGNEFHNAYGNHGWNAHESSLDQSTNNDDQSNLDVNTFQSNADPLSKLWNKLNNIEQLSIPSTNKDNENILKDNLTSSTTSQNTYTGFQEQQNNHATSSVTQQQAKEKKNVTTDTNKSIETQLGNVIIHDVERPQDVGRGDISSEDITQDSGDNNKHYKNPIIATNDKINEKELENNNNDNVKDSSELHILGLNQHNSGTQTTHHISTASNAEITTTQKINKSEAGQENLEQNLQDFGQQQNIHDFGQEVLRGFDQKENLDQQNLQNFVGQGNMEQTLQNFGLQENLEQQNLHDFGQKENLDQQNLQNFGGHGMMEQTLHDFGQQENLEQQNLQDFGQKENLDQQSMQNFEGRENLQQQNLHDFGQQENLEQQNLQDFGQKENLDQQQSLQNFEGRENLQQQNLHDFGWHENLEQQNLNNYGQQENLPDFGQQLQTEHHFGQQGLDHTALQQFDEKLTSEHLDKLSMNPNSNLQPKTDIQHPAEIEETAFVQKISKDTHLVQQDPKGEVVSPVETQTEKPGFWKSVGSKFSTAKSKIASWFGSSS</sequence>
<feature type="region of interest" description="Disordered" evidence="1">
    <location>
        <begin position="743"/>
        <end position="806"/>
    </location>
</feature>